<gene>
    <name evidence="2" type="ORF">E2C01_044373</name>
</gene>
<evidence type="ECO:0000256" key="1">
    <source>
        <dbReference type="SAM" id="MobiDB-lite"/>
    </source>
</evidence>
<dbReference type="EMBL" id="VSRR010009567">
    <property type="protein sequence ID" value="MPC50544.1"/>
    <property type="molecule type" value="Genomic_DNA"/>
</dbReference>
<sequence>MCISFSLRTGAPHQPSAGPPATQLRSFLRPEQRSPPNIARSPPHPCCLLPDGGSSASLALSFPRRSTLLVNAEISAET</sequence>
<comment type="caution">
    <text evidence="2">The sequence shown here is derived from an EMBL/GenBank/DDBJ whole genome shotgun (WGS) entry which is preliminary data.</text>
</comment>
<protein>
    <submittedName>
        <fullName evidence="2">Uncharacterized protein</fullName>
    </submittedName>
</protein>
<proteinExistence type="predicted"/>
<evidence type="ECO:0000313" key="3">
    <source>
        <dbReference type="Proteomes" id="UP000324222"/>
    </source>
</evidence>
<dbReference type="AlphaFoldDB" id="A0A5B7G248"/>
<accession>A0A5B7G248</accession>
<dbReference type="Proteomes" id="UP000324222">
    <property type="component" value="Unassembled WGS sequence"/>
</dbReference>
<feature type="region of interest" description="Disordered" evidence="1">
    <location>
        <begin position="1"/>
        <end position="43"/>
    </location>
</feature>
<organism evidence="2 3">
    <name type="scientific">Portunus trituberculatus</name>
    <name type="common">Swimming crab</name>
    <name type="synonym">Neptunus trituberculatus</name>
    <dbReference type="NCBI Taxonomy" id="210409"/>
    <lineage>
        <taxon>Eukaryota</taxon>
        <taxon>Metazoa</taxon>
        <taxon>Ecdysozoa</taxon>
        <taxon>Arthropoda</taxon>
        <taxon>Crustacea</taxon>
        <taxon>Multicrustacea</taxon>
        <taxon>Malacostraca</taxon>
        <taxon>Eumalacostraca</taxon>
        <taxon>Eucarida</taxon>
        <taxon>Decapoda</taxon>
        <taxon>Pleocyemata</taxon>
        <taxon>Brachyura</taxon>
        <taxon>Eubrachyura</taxon>
        <taxon>Portunoidea</taxon>
        <taxon>Portunidae</taxon>
        <taxon>Portuninae</taxon>
        <taxon>Portunus</taxon>
    </lineage>
</organism>
<keyword evidence="3" id="KW-1185">Reference proteome</keyword>
<reference evidence="2" key="1">
    <citation type="submission" date="2019-05" db="EMBL/GenBank/DDBJ databases">
        <title>Another draft genome of Portunus trituberculatus and its Hox gene families provides insights of decapod evolution.</title>
        <authorList>
            <person name="Jeong J.-H."/>
            <person name="Song I."/>
            <person name="Kim S."/>
            <person name="Choi T."/>
            <person name="Kim D."/>
            <person name="Ryu S."/>
            <person name="Kim W."/>
        </authorList>
    </citation>
    <scope>NUCLEOTIDE SEQUENCE [LARGE SCALE GENOMIC DNA]</scope>
    <source>
        <tissue evidence="2">Muscle</tissue>
    </source>
</reference>
<evidence type="ECO:0000313" key="2">
    <source>
        <dbReference type="EMBL" id="MPC50544.1"/>
    </source>
</evidence>
<name>A0A5B7G248_PORTR</name>